<dbReference type="InterPro" id="IPR024096">
    <property type="entry name" value="NO_sig/Golgi_transp_ligand-bd"/>
</dbReference>
<protein>
    <submittedName>
        <fullName evidence="1">Uncharacterized protein</fullName>
    </submittedName>
</protein>
<dbReference type="Gene3D" id="3.90.1520.10">
    <property type="entry name" value="H-NOX domain"/>
    <property type="match status" value="1"/>
</dbReference>
<sequence length="198" mass="21762">MHGMINRALQCFLRDTYGGQTWVEIAEGANLGFENFEAMLGYPDSVTLDVISATARHFKKPVDSILEDLGNYMVSHPNVEPVRRLLRFGGGNFTEFLFSLNELKWRAAMALPDLEVPELTVVASGEAQFLMTCSHAVPGFGYVMLGILRAMADDYGALVVLEHQGWQDAGEEVIQVHLLEAAFAQGRSFDLVAGEGHA</sequence>
<proteinExistence type="predicted"/>
<dbReference type="InterPro" id="IPR038158">
    <property type="entry name" value="H-NOX_domain_sf"/>
</dbReference>
<keyword evidence="2" id="KW-1185">Reference proteome</keyword>
<dbReference type="EMBL" id="CP012023">
    <property type="protein sequence ID" value="ALI54859.1"/>
    <property type="molecule type" value="Genomic_DNA"/>
</dbReference>
<dbReference type="PANTHER" id="PTHR45655:SF13">
    <property type="entry name" value="SOLUBLE GUANYLATE CYCLASE GCY-32-RELATED"/>
    <property type="match status" value="1"/>
</dbReference>
<evidence type="ECO:0000313" key="1">
    <source>
        <dbReference type="EMBL" id="ALI54859.1"/>
    </source>
</evidence>
<accession>A0A0P0AAD0</accession>
<dbReference type="AlphaFoldDB" id="A0A0P0AAD0"/>
<dbReference type="OrthoDB" id="981203at2"/>
<dbReference type="Proteomes" id="UP000064920">
    <property type="component" value="Chromosome"/>
</dbReference>
<dbReference type="PATRIC" id="fig|1397108.4.peg.938"/>
<dbReference type="Pfam" id="PF07700">
    <property type="entry name" value="HNOB"/>
    <property type="match status" value="1"/>
</dbReference>
<dbReference type="SUPFAM" id="SSF111126">
    <property type="entry name" value="Ligand-binding domain in the NO signalling and Golgi transport"/>
    <property type="match status" value="1"/>
</dbReference>
<dbReference type="InterPro" id="IPR011644">
    <property type="entry name" value="Heme_NO-bd"/>
</dbReference>
<organism evidence="1 2">
    <name type="scientific">Celeribacter marinus</name>
    <dbReference type="NCBI Taxonomy" id="1397108"/>
    <lineage>
        <taxon>Bacteria</taxon>
        <taxon>Pseudomonadati</taxon>
        <taxon>Pseudomonadota</taxon>
        <taxon>Alphaproteobacteria</taxon>
        <taxon>Rhodobacterales</taxon>
        <taxon>Roseobacteraceae</taxon>
        <taxon>Celeribacter</taxon>
    </lineage>
</organism>
<dbReference type="KEGG" id="cmar:IMCC12053_911"/>
<dbReference type="STRING" id="1397108.IMCC12053_911"/>
<evidence type="ECO:0000313" key="2">
    <source>
        <dbReference type="Proteomes" id="UP000064920"/>
    </source>
</evidence>
<dbReference type="PANTHER" id="PTHR45655">
    <property type="entry name" value="GUANYLATE CYCLASE SOLUBLE SUBUNIT BETA-2"/>
    <property type="match status" value="1"/>
</dbReference>
<dbReference type="RefSeq" id="WP_062216105.1">
    <property type="nucleotide sequence ID" value="NZ_CP012023.1"/>
</dbReference>
<dbReference type="GO" id="GO:0020037">
    <property type="term" value="F:heme binding"/>
    <property type="evidence" value="ECO:0007669"/>
    <property type="project" value="InterPro"/>
</dbReference>
<gene>
    <name evidence="1" type="ORF">IMCC12053_911</name>
</gene>
<name>A0A0P0AAD0_9RHOB</name>
<reference evidence="1 2" key="1">
    <citation type="submission" date="2015-05" db="EMBL/GenBank/DDBJ databases">
        <authorList>
            <person name="Wang D.B."/>
            <person name="Wang M."/>
        </authorList>
    </citation>
    <scope>NUCLEOTIDE SEQUENCE [LARGE SCALE GENOMIC DNA]</scope>
    <source>
        <strain evidence="1 2">IMCC 12053</strain>
    </source>
</reference>